<gene>
    <name evidence="2" type="ORF">HannXRQ_Chr16g0528431</name>
</gene>
<feature type="domain" description="FBD" evidence="1">
    <location>
        <begin position="377"/>
        <end position="451"/>
    </location>
</feature>
<dbReference type="Pfam" id="PF08387">
    <property type="entry name" value="FBD"/>
    <property type="match status" value="1"/>
</dbReference>
<sequence length="453" mass="52229">MVLTSVLSKKWRYTWRGMPKLVFTDDMVTMSSNHLCLQLKKYKLVSAIFHVLLFHNGPETLEFHCSLVHLHMESEFAQMISYLARGNKVKQLFFLSDKRSYKLPVSFFSLQGLELVYLDNCTLEPPLTFTRFRSLTSMTLWNVEVSAQMLQHILSKCPLLQYLCLNELRKGIDSVARGNEFTFVNLLPCVPLIQTLDISKYYMKYLCAGGMPHKLPASLVHLKDLFLYVCLLEQNEISSALCIIRSSPVLEGIIFQMYDNDKLPVRQTPANFLDVEGYPDLKLDHLESLVIEMFSNLPLEMDFVKLIMAKSPVLKNVRIELNANVSVDEELKMLRELVSHPISRASPSAKLTVMFDNDKLPVRQTPANFLDPEGYPDLKLDHLEMLEMYNYSNLPLEMEFVKLIMAKSPVLKKVRIELNDNVSVDEELKMLRDLVRLPFPWASHSANLIFVRP</sequence>
<dbReference type="InterPro" id="IPR055411">
    <property type="entry name" value="LRR_FXL15/At3g58940/PEG3-like"/>
</dbReference>
<dbReference type="Pfam" id="PF24758">
    <property type="entry name" value="LRR_At5g56370"/>
    <property type="match status" value="1"/>
</dbReference>
<keyword evidence="3" id="KW-1185">Reference proteome</keyword>
<proteinExistence type="predicted"/>
<evidence type="ECO:0000259" key="1">
    <source>
        <dbReference type="SMART" id="SM00579"/>
    </source>
</evidence>
<dbReference type="InterPro" id="IPR032675">
    <property type="entry name" value="LRR_dom_sf"/>
</dbReference>
<dbReference type="SUPFAM" id="SSF52047">
    <property type="entry name" value="RNI-like"/>
    <property type="match status" value="1"/>
</dbReference>
<dbReference type="InParanoid" id="A0A251S756"/>
<feature type="domain" description="FBD" evidence="1">
    <location>
        <begin position="280"/>
        <end position="354"/>
    </location>
</feature>
<organism evidence="2 3">
    <name type="scientific">Helianthus annuus</name>
    <name type="common">Common sunflower</name>
    <dbReference type="NCBI Taxonomy" id="4232"/>
    <lineage>
        <taxon>Eukaryota</taxon>
        <taxon>Viridiplantae</taxon>
        <taxon>Streptophyta</taxon>
        <taxon>Embryophyta</taxon>
        <taxon>Tracheophyta</taxon>
        <taxon>Spermatophyta</taxon>
        <taxon>Magnoliopsida</taxon>
        <taxon>eudicotyledons</taxon>
        <taxon>Gunneridae</taxon>
        <taxon>Pentapetalae</taxon>
        <taxon>asterids</taxon>
        <taxon>campanulids</taxon>
        <taxon>Asterales</taxon>
        <taxon>Asteraceae</taxon>
        <taxon>Asteroideae</taxon>
        <taxon>Heliantheae alliance</taxon>
        <taxon>Heliantheae</taxon>
        <taxon>Helianthus</taxon>
    </lineage>
</organism>
<evidence type="ECO:0000313" key="2">
    <source>
        <dbReference type="EMBL" id="OTF93031.1"/>
    </source>
</evidence>
<dbReference type="OMA" id="AYADDSW"/>
<dbReference type="PANTHER" id="PTHR31639:SF315">
    <property type="entry name" value="LEUCINE-RICH REPEAT DOMAIN SUPERFAMILY, F-BOX-LIKE DOMAIN SUPERFAMILY"/>
    <property type="match status" value="1"/>
</dbReference>
<reference evidence="3" key="1">
    <citation type="journal article" date="2017" name="Nature">
        <title>The sunflower genome provides insights into oil metabolism, flowering and Asterid evolution.</title>
        <authorList>
            <person name="Badouin H."/>
            <person name="Gouzy J."/>
            <person name="Grassa C.J."/>
            <person name="Murat F."/>
            <person name="Staton S.E."/>
            <person name="Cottret L."/>
            <person name="Lelandais-Briere C."/>
            <person name="Owens G.L."/>
            <person name="Carrere S."/>
            <person name="Mayjonade B."/>
            <person name="Legrand L."/>
            <person name="Gill N."/>
            <person name="Kane N.C."/>
            <person name="Bowers J.E."/>
            <person name="Hubner S."/>
            <person name="Bellec A."/>
            <person name="Berard A."/>
            <person name="Berges H."/>
            <person name="Blanchet N."/>
            <person name="Boniface M.C."/>
            <person name="Brunel D."/>
            <person name="Catrice O."/>
            <person name="Chaidir N."/>
            <person name="Claudel C."/>
            <person name="Donnadieu C."/>
            <person name="Faraut T."/>
            <person name="Fievet G."/>
            <person name="Helmstetter N."/>
            <person name="King M."/>
            <person name="Knapp S.J."/>
            <person name="Lai Z."/>
            <person name="Le Paslier M.C."/>
            <person name="Lippi Y."/>
            <person name="Lorenzon L."/>
            <person name="Mandel J.R."/>
            <person name="Marage G."/>
            <person name="Marchand G."/>
            <person name="Marquand E."/>
            <person name="Bret-Mestries E."/>
            <person name="Morien E."/>
            <person name="Nambeesan S."/>
            <person name="Nguyen T."/>
            <person name="Pegot-Espagnet P."/>
            <person name="Pouilly N."/>
            <person name="Raftis F."/>
            <person name="Sallet E."/>
            <person name="Schiex T."/>
            <person name="Thomas J."/>
            <person name="Vandecasteele C."/>
            <person name="Vares D."/>
            <person name="Vear F."/>
            <person name="Vautrin S."/>
            <person name="Crespi M."/>
            <person name="Mangin B."/>
            <person name="Burke J.M."/>
            <person name="Salse J."/>
            <person name="Munos S."/>
            <person name="Vincourt P."/>
            <person name="Rieseberg L.H."/>
            <person name="Langlade N.B."/>
        </authorList>
    </citation>
    <scope>NUCLEOTIDE SEQUENCE [LARGE SCALE GENOMIC DNA]</scope>
    <source>
        <strain evidence="3">cv. SF193</strain>
    </source>
</reference>
<dbReference type="SMART" id="SM00579">
    <property type="entry name" value="FBD"/>
    <property type="match status" value="2"/>
</dbReference>
<evidence type="ECO:0000313" key="3">
    <source>
        <dbReference type="Proteomes" id="UP000215914"/>
    </source>
</evidence>
<dbReference type="EMBL" id="CM007905">
    <property type="protein sequence ID" value="OTF93031.1"/>
    <property type="molecule type" value="Genomic_DNA"/>
</dbReference>
<dbReference type="Gene3D" id="3.80.10.10">
    <property type="entry name" value="Ribonuclease Inhibitor"/>
    <property type="match status" value="1"/>
</dbReference>
<protein>
    <submittedName>
        <fullName evidence="2">Putative FBD domain, Leucine-rich repeat domain, L domain-like protein</fullName>
    </submittedName>
</protein>
<name>A0A251S756_HELAN</name>
<dbReference type="Proteomes" id="UP000215914">
    <property type="component" value="Chromosome 16"/>
</dbReference>
<dbReference type="PANTHER" id="PTHR31639">
    <property type="entry name" value="F-BOX PROTEIN-LIKE"/>
    <property type="match status" value="1"/>
</dbReference>
<dbReference type="AlphaFoldDB" id="A0A251S756"/>
<dbReference type="InterPro" id="IPR006566">
    <property type="entry name" value="FBD"/>
</dbReference>
<accession>A0A251S756</accession>